<dbReference type="InterPro" id="IPR025877">
    <property type="entry name" value="MobA-like_NTP_Trfase"/>
</dbReference>
<dbReference type="PANTHER" id="PTHR19136:SF81">
    <property type="entry name" value="MOLYBDENUM COFACTOR GUANYLYLTRANSFERASE"/>
    <property type="match status" value="1"/>
</dbReference>
<evidence type="ECO:0000256" key="4">
    <source>
        <dbReference type="ARBA" id="ARBA00022741"/>
    </source>
</evidence>
<evidence type="ECO:0000256" key="5">
    <source>
        <dbReference type="ARBA" id="ARBA00022842"/>
    </source>
</evidence>
<dbReference type="Pfam" id="PF12804">
    <property type="entry name" value="NTP_transf_3"/>
    <property type="match status" value="1"/>
</dbReference>
<comment type="caution">
    <text evidence="9">The sequence shown here is derived from an EMBL/GenBank/DDBJ whole genome shotgun (WGS) entry which is preliminary data.</text>
</comment>
<sequence length="207" mass="22671">MMTGVILAGGLNRRMDGKLKALLQIGEEPLLLKQLLEMSLLCKQVLIVTNVADALSPVVERFRELYHGEMDIHYIHDRFVQAGPLGGLHAACLTKLESLMWVVGCDMPLVSAAAAKAMGERCLEAGCKAVIPVIEGRVHPLHGIYSPLVGAAAGDLLTQGNHRLMGLLDQIDWIAVEQDFFMEKGISVEFVMNLNTPEAYLKFLTGY</sequence>
<evidence type="ECO:0000256" key="3">
    <source>
        <dbReference type="ARBA" id="ARBA00022723"/>
    </source>
</evidence>
<organism evidence="9">
    <name type="scientific">Paenibacillus sp. SYP-B3998</name>
    <dbReference type="NCBI Taxonomy" id="2678564"/>
    <lineage>
        <taxon>Bacteria</taxon>
        <taxon>Bacillati</taxon>
        <taxon>Bacillota</taxon>
        <taxon>Bacilli</taxon>
        <taxon>Bacillales</taxon>
        <taxon>Paenibacillaceae</taxon>
        <taxon>Paenibacillus</taxon>
    </lineage>
</organism>
<protein>
    <submittedName>
        <fullName evidence="9">Molybdenum cofactor guanylyltransferase</fullName>
    </submittedName>
</protein>
<dbReference type="GO" id="GO:0006777">
    <property type="term" value="P:Mo-molybdopterin cofactor biosynthetic process"/>
    <property type="evidence" value="ECO:0007669"/>
    <property type="project" value="UniProtKB-KW"/>
</dbReference>
<evidence type="ECO:0000256" key="6">
    <source>
        <dbReference type="ARBA" id="ARBA00023134"/>
    </source>
</evidence>
<name>A0A6G4A640_9BACL</name>
<dbReference type="AlphaFoldDB" id="A0A6G4A640"/>
<evidence type="ECO:0000256" key="7">
    <source>
        <dbReference type="ARBA" id="ARBA00023150"/>
    </source>
</evidence>
<keyword evidence="1" id="KW-0963">Cytoplasm</keyword>
<evidence type="ECO:0000259" key="8">
    <source>
        <dbReference type="Pfam" id="PF12804"/>
    </source>
</evidence>
<feature type="domain" description="MobA-like NTP transferase" evidence="8">
    <location>
        <begin position="4"/>
        <end position="165"/>
    </location>
</feature>
<keyword evidence="7" id="KW-0501">Molybdenum cofactor biosynthesis</keyword>
<keyword evidence="2 9" id="KW-0808">Transferase</keyword>
<keyword evidence="5" id="KW-0460">Magnesium</keyword>
<keyword evidence="6" id="KW-0342">GTP-binding</keyword>
<gene>
    <name evidence="9" type="ORF">GK047_28390</name>
</gene>
<evidence type="ECO:0000256" key="2">
    <source>
        <dbReference type="ARBA" id="ARBA00022679"/>
    </source>
</evidence>
<dbReference type="RefSeq" id="WP_163954055.1">
    <property type="nucleotide sequence ID" value="NZ_JAAIKC010000025.1"/>
</dbReference>
<proteinExistence type="predicted"/>
<evidence type="ECO:0000256" key="1">
    <source>
        <dbReference type="ARBA" id="ARBA00022490"/>
    </source>
</evidence>
<accession>A0A6G4A640</accession>
<dbReference type="Gene3D" id="3.90.550.10">
    <property type="entry name" value="Spore Coat Polysaccharide Biosynthesis Protein SpsA, Chain A"/>
    <property type="match status" value="1"/>
</dbReference>
<reference evidence="9" key="1">
    <citation type="submission" date="2020-02" db="EMBL/GenBank/DDBJ databases">
        <authorList>
            <person name="Shen X.-R."/>
            <person name="Zhang Y.-X."/>
        </authorList>
    </citation>
    <scope>NUCLEOTIDE SEQUENCE</scope>
    <source>
        <strain evidence="9">SYP-B3998</strain>
    </source>
</reference>
<dbReference type="GO" id="GO:0005525">
    <property type="term" value="F:GTP binding"/>
    <property type="evidence" value="ECO:0007669"/>
    <property type="project" value="UniProtKB-KW"/>
</dbReference>
<dbReference type="InterPro" id="IPR013482">
    <property type="entry name" value="Molybde_CF_guanTrfase"/>
</dbReference>
<keyword evidence="9" id="KW-0548">Nucleotidyltransferase</keyword>
<dbReference type="InterPro" id="IPR029044">
    <property type="entry name" value="Nucleotide-diphossugar_trans"/>
</dbReference>
<dbReference type="CDD" id="cd02503">
    <property type="entry name" value="MobA"/>
    <property type="match status" value="1"/>
</dbReference>
<dbReference type="SUPFAM" id="SSF53448">
    <property type="entry name" value="Nucleotide-diphospho-sugar transferases"/>
    <property type="match status" value="1"/>
</dbReference>
<keyword evidence="3" id="KW-0479">Metal-binding</keyword>
<keyword evidence="4" id="KW-0547">Nucleotide-binding</keyword>
<evidence type="ECO:0000313" key="9">
    <source>
        <dbReference type="EMBL" id="NEW09842.1"/>
    </source>
</evidence>
<dbReference type="GO" id="GO:0046872">
    <property type="term" value="F:metal ion binding"/>
    <property type="evidence" value="ECO:0007669"/>
    <property type="project" value="UniProtKB-KW"/>
</dbReference>
<dbReference type="PANTHER" id="PTHR19136">
    <property type="entry name" value="MOLYBDENUM COFACTOR GUANYLYLTRANSFERASE"/>
    <property type="match status" value="1"/>
</dbReference>
<dbReference type="EMBL" id="JAAIKC010000025">
    <property type="protein sequence ID" value="NEW09842.1"/>
    <property type="molecule type" value="Genomic_DNA"/>
</dbReference>
<dbReference type="GO" id="GO:0016779">
    <property type="term" value="F:nucleotidyltransferase activity"/>
    <property type="evidence" value="ECO:0007669"/>
    <property type="project" value="UniProtKB-KW"/>
</dbReference>